<name>A0ABY7V665_9DEIO</name>
<dbReference type="PANTHER" id="PTHR33375:SF7">
    <property type="entry name" value="CHROMOSOME 2-PARTITIONING PROTEIN PARB-RELATED"/>
    <property type="match status" value="1"/>
</dbReference>
<evidence type="ECO:0000313" key="3">
    <source>
        <dbReference type="EMBL" id="WDA60689.1"/>
    </source>
</evidence>
<dbReference type="EMBL" id="CP115167">
    <property type="protein sequence ID" value="WDA60689.1"/>
    <property type="molecule type" value="Genomic_DNA"/>
</dbReference>
<reference evidence="3 4" key="1">
    <citation type="submission" date="2022-12" db="EMBL/GenBank/DDBJ databases">
        <title>Genome Sequence of Deinococcus aquaticus Type Strain PB314.</title>
        <authorList>
            <person name="Albert C."/>
            <person name="Hill J."/>
            <person name="Boren L."/>
            <person name="Scholz-Ng S."/>
            <person name="Fatema N."/>
            <person name="Grosso R."/>
            <person name="Soboslay E."/>
            <person name="Tuohy J."/>
        </authorList>
    </citation>
    <scope>NUCLEOTIDE SEQUENCE [LARGE SCALE GENOMIC DNA]</scope>
    <source>
        <strain evidence="3 4">PB-314</strain>
        <plasmid evidence="3 4">pDATS02</plasmid>
    </source>
</reference>
<dbReference type="InterPro" id="IPR004437">
    <property type="entry name" value="ParB/RepB/Spo0J"/>
</dbReference>
<dbReference type="SMART" id="SM00470">
    <property type="entry name" value="ParB"/>
    <property type="match status" value="1"/>
</dbReference>
<dbReference type="Pfam" id="PF02195">
    <property type="entry name" value="ParB_N"/>
    <property type="match status" value="1"/>
</dbReference>
<dbReference type="InterPro" id="IPR036086">
    <property type="entry name" value="ParB/Sulfiredoxin_sf"/>
</dbReference>
<evidence type="ECO:0000256" key="1">
    <source>
        <dbReference type="ARBA" id="ARBA00006295"/>
    </source>
</evidence>
<feature type="domain" description="ParB-like N-terminal" evidence="2">
    <location>
        <begin position="32"/>
        <end position="131"/>
    </location>
</feature>
<gene>
    <name evidence="3" type="ORF">M8445_17120</name>
</gene>
<evidence type="ECO:0000313" key="4">
    <source>
        <dbReference type="Proteomes" id="UP001217044"/>
    </source>
</evidence>
<evidence type="ECO:0000259" key="2">
    <source>
        <dbReference type="SMART" id="SM00470"/>
    </source>
</evidence>
<dbReference type="PANTHER" id="PTHR33375">
    <property type="entry name" value="CHROMOSOME-PARTITIONING PROTEIN PARB-RELATED"/>
    <property type="match status" value="1"/>
</dbReference>
<dbReference type="SUPFAM" id="SSF110849">
    <property type="entry name" value="ParB/Sulfiredoxin"/>
    <property type="match status" value="1"/>
</dbReference>
<keyword evidence="3" id="KW-0614">Plasmid</keyword>
<dbReference type="RefSeq" id="WP_273991436.1">
    <property type="nucleotide sequence ID" value="NZ_BAABQT010000016.1"/>
</dbReference>
<organism evidence="3 4">
    <name type="scientific">Deinococcus aquaticus</name>
    <dbReference type="NCBI Taxonomy" id="328692"/>
    <lineage>
        <taxon>Bacteria</taxon>
        <taxon>Thermotogati</taxon>
        <taxon>Deinococcota</taxon>
        <taxon>Deinococci</taxon>
        <taxon>Deinococcales</taxon>
        <taxon>Deinococcaceae</taxon>
        <taxon>Deinococcus</taxon>
    </lineage>
</organism>
<proteinExistence type="inferred from homology"/>
<sequence length="305" mass="33577">MSGKPKRPNMLSAVGNVAVMAQTNAGTDARMVQVSTISVIPRHNPRYSRVNDTPDAPEDDLADLLPSIRSQGVLSPLLLRPNSNAAPGHYELVAGHRRLRAAILAGLTQVPVYIRDIPDSDLLKVAITENNARQKPDQYLNDLAVLEQISATSGVPLEQVPSFLNRLRNGTEEDTHRVGETLASMGLGALETWARTRSRILLLEQDEVAAVRAGQLSLKASLQLTYMKDHPKRPEVLRQAVECAWGADQLRAHIQTLTKPSRAPTTPSLDDLKRRLTPERLDELGAAKRQQVERQLVKLMALLDS</sequence>
<dbReference type="Gene3D" id="3.90.1530.30">
    <property type="match status" value="1"/>
</dbReference>
<accession>A0ABY7V665</accession>
<protein>
    <submittedName>
        <fullName evidence="3">ParB/RepB/Spo0J family partition protein</fullName>
    </submittedName>
</protein>
<geneLocation type="plasmid" evidence="3 4">
    <name>pDATS02</name>
</geneLocation>
<dbReference type="InterPro" id="IPR050336">
    <property type="entry name" value="Chromosome_partition/occlusion"/>
</dbReference>
<comment type="similarity">
    <text evidence="1">Belongs to the ParB family.</text>
</comment>
<dbReference type="NCBIfam" id="TIGR00180">
    <property type="entry name" value="parB_part"/>
    <property type="match status" value="1"/>
</dbReference>
<dbReference type="Proteomes" id="UP001217044">
    <property type="component" value="Plasmid pDATS02"/>
</dbReference>
<dbReference type="InterPro" id="IPR003115">
    <property type="entry name" value="ParB_N"/>
</dbReference>
<keyword evidence="4" id="KW-1185">Reference proteome</keyword>